<evidence type="ECO:0000313" key="3">
    <source>
        <dbReference type="Proteomes" id="UP000076842"/>
    </source>
</evidence>
<feature type="compositionally biased region" description="Pro residues" evidence="1">
    <location>
        <begin position="83"/>
        <end position="94"/>
    </location>
</feature>
<feature type="compositionally biased region" description="Pro residues" evidence="1">
    <location>
        <begin position="133"/>
        <end position="146"/>
    </location>
</feature>
<evidence type="ECO:0000313" key="2">
    <source>
        <dbReference type="EMBL" id="KZT56469.1"/>
    </source>
</evidence>
<keyword evidence="3" id="KW-1185">Reference proteome</keyword>
<feature type="compositionally biased region" description="Basic residues" evidence="1">
    <location>
        <begin position="101"/>
        <end position="112"/>
    </location>
</feature>
<accession>A0A165FAG7</accession>
<sequence length="157" mass="17593">MSTRPSPSPPCCPSPPPLGRTLLRSCIHAQEQEQTHQLQQDHWQKGCPPPHPHPHPLPHPCKAQTGAPTPQSRHHTPAILPTQPTPHRPTPPSPSSILSRNRNRNRKAHLPRQTRPTPPSSRRRRRRRRRRSPPPTTTCSPPPPHYSPASPCPAWGS</sequence>
<dbReference type="AlphaFoldDB" id="A0A165FAG7"/>
<feature type="region of interest" description="Disordered" evidence="1">
    <location>
        <begin position="31"/>
        <end position="157"/>
    </location>
</feature>
<name>A0A165FAG7_9BASI</name>
<dbReference type="EMBL" id="KV423977">
    <property type="protein sequence ID" value="KZT56469.1"/>
    <property type="molecule type" value="Genomic_DNA"/>
</dbReference>
<proteinExistence type="predicted"/>
<feature type="compositionally biased region" description="Basic residues" evidence="1">
    <location>
        <begin position="121"/>
        <end position="132"/>
    </location>
</feature>
<organism evidence="2 3">
    <name type="scientific">Calocera cornea HHB12733</name>
    <dbReference type="NCBI Taxonomy" id="1353952"/>
    <lineage>
        <taxon>Eukaryota</taxon>
        <taxon>Fungi</taxon>
        <taxon>Dikarya</taxon>
        <taxon>Basidiomycota</taxon>
        <taxon>Agaricomycotina</taxon>
        <taxon>Dacrymycetes</taxon>
        <taxon>Dacrymycetales</taxon>
        <taxon>Dacrymycetaceae</taxon>
        <taxon>Calocera</taxon>
    </lineage>
</organism>
<reference evidence="2 3" key="1">
    <citation type="journal article" date="2016" name="Mol. Biol. Evol.">
        <title>Comparative Genomics of Early-Diverging Mushroom-Forming Fungi Provides Insights into the Origins of Lignocellulose Decay Capabilities.</title>
        <authorList>
            <person name="Nagy L.G."/>
            <person name="Riley R."/>
            <person name="Tritt A."/>
            <person name="Adam C."/>
            <person name="Daum C."/>
            <person name="Floudas D."/>
            <person name="Sun H."/>
            <person name="Yadav J.S."/>
            <person name="Pangilinan J."/>
            <person name="Larsson K.H."/>
            <person name="Matsuura K."/>
            <person name="Barry K."/>
            <person name="Labutti K."/>
            <person name="Kuo R."/>
            <person name="Ohm R.A."/>
            <person name="Bhattacharya S.S."/>
            <person name="Shirouzu T."/>
            <person name="Yoshinaga Y."/>
            <person name="Martin F.M."/>
            <person name="Grigoriev I.V."/>
            <person name="Hibbett D.S."/>
        </authorList>
    </citation>
    <scope>NUCLEOTIDE SEQUENCE [LARGE SCALE GENOMIC DNA]</scope>
    <source>
        <strain evidence="2 3">HHB12733</strain>
    </source>
</reference>
<dbReference type="Proteomes" id="UP000076842">
    <property type="component" value="Unassembled WGS sequence"/>
</dbReference>
<feature type="compositionally biased region" description="Low complexity" evidence="1">
    <location>
        <begin position="147"/>
        <end position="157"/>
    </location>
</feature>
<protein>
    <submittedName>
        <fullName evidence="2">Uncharacterized protein</fullName>
    </submittedName>
</protein>
<feature type="compositionally biased region" description="Pro residues" evidence="1">
    <location>
        <begin position="47"/>
        <end position="59"/>
    </location>
</feature>
<evidence type="ECO:0000256" key="1">
    <source>
        <dbReference type="SAM" id="MobiDB-lite"/>
    </source>
</evidence>
<gene>
    <name evidence="2" type="ORF">CALCODRAFT_497384</name>
</gene>
<dbReference type="InParanoid" id="A0A165FAG7"/>